<evidence type="ECO:0000256" key="1">
    <source>
        <dbReference type="ARBA" id="ARBA00004141"/>
    </source>
</evidence>
<dbReference type="SMART" id="SM00271">
    <property type="entry name" value="DnaJ"/>
    <property type="match status" value="1"/>
</dbReference>
<dbReference type="AlphaFoldDB" id="A0A816BTC4"/>
<evidence type="ECO:0000256" key="4">
    <source>
        <dbReference type="ARBA" id="ARBA00023136"/>
    </source>
</evidence>
<feature type="chain" id="PRO_5035608733" description="J domain-containing protein" evidence="8">
    <location>
        <begin position="21"/>
        <end position="335"/>
    </location>
</feature>
<dbReference type="Gene3D" id="1.10.287.110">
    <property type="entry name" value="DnaJ domain"/>
    <property type="match status" value="1"/>
</dbReference>
<dbReference type="SUPFAM" id="SSF46565">
    <property type="entry name" value="Chaperone J-domain"/>
    <property type="match status" value="1"/>
</dbReference>
<evidence type="ECO:0000256" key="3">
    <source>
        <dbReference type="ARBA" id="ARBA00022989"/>
    </source>
</evidence>
<proteinExistence type="inferred from homology"/>
<keyword evidence="3 7" id="KW-1133">Transmembrane helix</keyword>
<dbReference type="GO" id="GO:0005789">
    <property type="term" value="C:endoplasmic reticulum membrane"/>
    <property type="evidence" value="ECO:0007669"/>
    <property type="project" value="TreeGrafter"/>
</dbReference>
<dbReference type="Pfam" id="PF00226">
    <property type="entry name" value="DnaJ"/>
    <property type="match status" value="1"/>
</dbReference>
<dbReference type="EMBL" id="CAJNOR010007219">
    <property type="protein sequence ID" value="CAF1613116.1"/>
    <property type="molecule type" value="Genomic_DNA"/>
</dbReference>
<name>A0A816BTC4_ADIRI</name>
<reference evidence="11" key="1">
    <citation type="submission" date="2021-02" db="EMBL/GenBank/DDBJ databases">
        <authorList>
            <person name="Nowell W R."/>
        </authorList>
    </citation>
    <scope>NUCLEOTIDE SEQUENCE</scope>
</reference>
<feature type="signal peptide" evidence="8">
    <location>
        <begin position="1"/>
        <end position="20"/>
    </location>
</feature>
<gene>
    <name evidence="10" type="ORF">EDS130_LOCUS6632</name>
    <name evidence="11" type="ORF">XAT740_LOCUS49177</name>
</gene>
<keyword evidence="2 7" id="KW-0812">Transmembrane</keyword>
<keyword evidence="4 7" id="KW-0472">Membrane</keyword>
<dbReference type="InterPro" id="IPR001623">
    <property type="entry name" value="DnaJ_domain"/>
</dbReference>
<evidence type="ECO:0000313" key="11">
    <source>
        <dbReference type="EMBL" id="CAF1613116.1"/>
    </source>
</evidence>
<keyword evidence="12" id="KW-1185">Reference proteome</keyword>
<dbReference type="OrthoDB" id="270167at2759"/>
<evidence type="ECO:0000256" key="7">
    <source>
        <dbReference type="SAM" id="Phobius"/>
    </source>
</evidence>
<evidence type="ECO:0000256" key="8">
    <source>
        <dbReference type="SAM" id="SignalP"/>
    </source>
</evidence>
<evidence type="ECO:0000313" key="12">
    <source>
        <dbReference type="Proteomes" id="UP000663828"/>
    </source>
</evidence>
<keyword evidence="8" id="KW-0732">Signal</keyword>
<dbReference type="GO" id="GO:0006457">
    <property type="term" value="P:protein folding"/>
    <property type="evidence" value="ECO:0007669"/>
    <property type="project" value="InterPro"/>
</dbReference>
<dbReference type="Proteomes" id="UP000663852">
    <property type="component" value="Unassembled WGS sequence"/>
</dbReference>
<feature type="transmembrane region" description="Helical" evidence="7">
    <location>
        <begin position="215"/>
        <end position="233"/>
    </location>
</feature>
<protein>
    <recommendedName>
        <fullName evidence="9">J domain-containing protein</fullName>
    </recommendedName>
</protein>
<dbReference type="PRINTS" id="PR00625">
    <property type="entry name" value="JDOMAIN"/>
</dbReference>
<evidence type="ECO:0000256" key="6">
    <source>
        <dbReference type="ARBA" id="ARBA00024193"/>
    </source>
</evidence>
<evidence type="ECO:0000313" key="10">
    <source>
        <dbReference type="EMBL" id="CAF0836805.1"/>
    </source>
</evidence>
<dbReference type="FunFam" id="1.10.287.110:FF:000036">
    <property type="entry name" value="dnaJ homolog subfamily C member 25"/>
    <property type="match status" value="1"/>
</dbReference>
<comment type="similarity">
    <text evidence="6">Belongs to the DNAJC25 family.</text>
</comment>
<dbReference type="InterPro" id="IPR036869">
    <property type="entry name" value="J_dom_sf"/>
</dbReference>
<dbReference type="PANTHER" id="PTHR44176">
    <property type="entry name" value="DNAJ HOMOLOG SUBFAMILY C MEMBER 25"/>
    <property type="match status" value="1"/>
</dbReference>
<feature type="domain" description="J" evidence="9">
    <location>
        <begin position="31"/>
        <end position="99"/>
    </location>
</feature>
<accession>A0A816BTC4</accession>
<sequence length="335" mass="40497">MKIYLYLFVCLHLFVLRVHSLIDGLYCGRESCYDLLNVTRESSKQEIVKAYRALAKKYHPDMAKTVEDKQLYTERFRAFANAYEILKDEETRVDYDRMLDNPNEYYTHYYRYYRHRYAPKVDVRLVLFILISVISAIQYYSQYSNYNAAIDYLVTVPKYRIQAQEIARQEGLLGNADTSKKARGRKAINKQEEEAIIRQIVEQKLDIKGGYKKPSITRILWLQMLLLPYYLFLKLKWHIRWFFKFHLNKHELGDDEKIYLICCYLKINREQFDSLPEKEQDQLWTQQTWIKENFLEWKREKDEEQKKKLNESGRYKAYRRYMKSGGPGQITFDAD</sequence>
<organism evidence="11 12">
    <name type="scientific">Adineta ricciae</name>
    <name type="common">Rotifer</name>
    <dbReference type="NCBI Taxonomy" id="249248"/>
    <lineage>
        <taxon>Eukaryota</taxon>
        <taxon>Metazoa</taxon>
        <taxon>Spiralia</taxon>
        <taxon>Gnathifera</taxon>
        <taxon>Rotifera</taxon>
        <taxon>Eurotatoria</taxon>
        <taxon>Bdelloidea</taxon>
        <taxon>Adinetida</taxon>
        <taxon>Adinetidae</taxon>
        <taxon>Adineta</taxon>
    </lineage>
</organism>
<dbReference type="EMBL" id="CAJNOJ010000019">
    <property type="protein sequence ID" value="CAF0836805.1"/>
    <property type="molecule type" value="Genomic_DNA"/>
</dbReference>
<comment type="caution">
    <text evidence="11">The sequence shown here is derived from an EMBL/GenBank/DDBJ whole genome shotgun (WGS) entry which is preliminary data.</text>
</comment>
<dbReference type="Proteomes" id="UP000663828">
    <property type="component" value="Unassembled WGS sequence"/>
</dbReference>
<dbReference type="CDD" id="cd06257">
    <property type="entry name" value="DnaJ"/>
    <property type="match status" value="1"/>
</dbReference>
<evidence type="ECO:0000256" key="2">
    <source>
        <dbReference type="ARBA" id="ARBA00022692"/>
    </source>
</evidence>
<evidence type="ECO:0000256" key="5">
    <source>
        <dbReference type="ARBA" id="ARBA00023186"/>
    </source>
</evidence>
<dbReference type="InterPro" id="IPR044632">
    <property type="entry name" value="DNAJC25-like"/>
</dbReference>
<dbReference type="PANTHER" id="PTHR44176:SF1">
    <property type="entry name" value="DNAJ HOMOLOG SUBFAMILY C MEMBER 25"/>
    <property type="match status" value="1"/>
</dbReference>
<comment type="subcellular location">
    <subcellularLocation>
        <location evidence="1">Membrane</location>
        <topology evidence="1">Multi-pass membrane protein</topology>
    </subcellularLocation>
</comment>
<keyword evidence="5" id="KW-0143">Chaperone</keyword>
<evidence type="ECO:0000259" key="9">
    <source>
        <dbReference type="PROSITE" id="PS50076"/>
    </source>
</evidence>
<dbReference type="PROSITE" id="PS50076">
    <property type="entry name" value="DNAJ_2"/>
    <property type="match status" value="1"/>
</dbReference>